<comment type="caution">
    <text evidence="7">The sequence shown here is derived from an EMBL/GenBank/DDBJ whole genome shotgun (WGS) entry which is preliminary data.</text>
</comment>
<dbReference type="PANTHER" id="PTHR15375">
    <property type="entry name" value="ACTIVATOR OF S-PHASE KINASE-RELATED"/>
    <property type="match status" value="1"/>
</dbReference>
<feature type="region of interest" description="Disordered" evidence="5">
    <location>
        <begin position="287"/>
        <end position="308"/>
    </location>
</feature>
<protein>
    <submittedName>
        <fullName evidence="7">Protein DBF4-like protein A</fullName>
    </submittedName>
</protein>
<feature type="region of interest" description="Disordered" evidence="5">
    <location>
        <begin position="1158"/>
        <end position="1188"/>
    </location>
</feature>
<feature type="region of interest" description="Disordered" evidence="5">
    <location>
        <begin position="646"/>
        <end position="666"/>
    </location>
</feature>
<dbReference type="InterPro" id="IPR051590">
    <property type="entry name" value="Replication_Regulatory_Kinase"/>
</dbReference>
<evidence type="ECO:0000256" key="1">
    <source>
        <dbReference type="ARBA" id="ARBA00022723"/>
    </source>
</evidence>
<keyword evidence="2 4" id="KW-0863">Zinc-finger</keyword>
<dbReference type="FunFam" id="6.10.250.3410:FF:000001">
    <property type="entry name" value="Protein DBF4 homolog A"/>
    <property type="match status" value="1"/>
</dbReference>
<evidence type="ECO:0000313" key="8">
    <source>
        <dbReference type="Proteomes" id="UP000326759"/>
    </source>
</evidence>
<dbReference type="GO" id="GO:1901987">
    <property type="term" value="P:regulation of cell cycle phase transition"/>
    <property type="evidence" value="ECO:0007669"/>
    <property type="project" value="TreeGrafter"/>
</dbReference>
<dbReference type="OrthoDB" id="21380at2759"/>
<feature type="compositionally biased region" description="Basic and acidic residues" evidence="5">
    <location>
        <begin position="777"/>
        <end position="790"/>
    </location>
</feature>
<feature type="domain" description="DBF4-type" evidence="6">
    <location>
        <begin position="321"/>
        <end position="370"/>
    </location>
</feature>
<proteinExistence type="predicted"/>
<dbReference type="GO" id="GO:0043539">
    <property type="term" value="F:protein serine/threonine kinase activator activity"/>
    <property type="evidence" value="ECO:0007669"/>
    <property type="project" value="TreeGrafter"/>
</dbReference>
<feature type="region of interest" description="Disordered" evidence="5">
    <location>
        <begin position="686"/>
        <end position="707"/>
    </location>
</feature>
<feature type="compositionally biased region" description="Basic and acidic residues" evidence="5">
    <location>
        <begin position="928"/>
        <end position="945"/>
    </location>
</feature>
<feature type="compositionally biased region" description="Basic residues" evidence="5">
    <location>
        <begin position="961"/>
        <end position="975"/>
    </location>
</feature>
<gene>
    <name evidence="7" type="primary">DBF4</name>
    <name evidence="7" type="ORF">Anas_00840</name>
</gene>
<organism evidence="7 8">
    <name type="scientific">Armadillidium nasatum</name>
    <dbReference type="NCBI Taxonomy" id="96803"/>
    <lineage>
        <taxon>Eukaryota</taxon>
        <taxon>Metazoa</taxon>
        <taxon>Ecdysozoa</taxon>
        <taxon>Arthropoda</taxon>
        <taxon>Crustacea</taxon>
        <taxon>Multicrustacea</taxon>
        <taxon>Malacostraca</taxon>
        <taxon>Eumalacostraca</taxon>
        <taxon>Peracarida</taxon>
        <taxon>Isopoda</taxon>
        <taxon>Oniscidea</taxon>
        <taxon>Crinocheta</taxon>
        <taxon>Armadillidiidae</taxon>
        <taxon>Armadillidium</taxon>
    </lineage>
</organism>
<reference evidence="7 8" key="1">
    <citation type="journal article" date="2019" name="PLoS Biol.">
        <title>Sex chromosomes control vertical transmission of feminizing Wolbachia symbionts in an isopod.</title>
        <authorList>
            <person name="Becking T."/>
            <person name="Chebbi M.A."/>
            <person name="Giraud I."/>
            <person name="Moumen B."/>
            <person name="Laverre T."/>
            <person name="Caubet Y."/>
            <person name="Peccoud J."/>
            <person name="Gilbert C."/>
            <person name="Cordaux R."/>
        </authorList>
    </citation>
    <scope>NUCLEOTIDE SEQUENCE [LARGE SCALE GENOMIC DNA]</scope>
    <source>
        <strain evidence="7">ANa2</strain>
        <tissue evidence="7">Whole body excluding digestive tract and cuticle</tissue>
    </source>
</reference>
<feature type="compositionally biased region" description="Low complexity" evidence="5">
    <location>
        <begin position="806"/>
        <end position="819"/>
    </location>
</feature>
<dbReference type="SMART" id="SM00586">
    <property type="entry name" value="ZnF_DBF"/>
    <property type="match status" value="1"/>
</dbReference>
<dbReference type="GO" id="GO:0010571">
    <property type="term" value="P:positive regulation of nuclear cell cycle DNA replication"/>
    <property type="evidence" value="ECO:0007669"/>
    <property type="project" value="TreeGrafter"/>
</dbReference>
<feature type="compositionally biased region" description="Basic and acidic residues" evidence="5">
    <location>
        <begin position="1347"/>
        <end position="1369"/>
    </location>
</feature>
<keyword evidence="1" id="KW-0479">Metal-binding</keyword>
<feature type="region of interest" description="Disordered" evidence="5">
    <location>
        <begin position="761"/>
        <end position="853"/>
    </location>
</feature>
<accession>A0A5N5T4X0</accession>
<keyword evidence="8" id="KW-1185">Reference proteome</keyword>
<feature type="compositionally biased region" description="Basic residues" evidence="5">
    <location>
        <begin position="1290"/>
        <end position="1303"/>
    </location>
</feature>
<feature type="compositionally biased region" description="Polar residues" evidence="5">
    <location>
        <begin position="117"/>
        <end position="157"/>
    </location>
</feature>
<evidence type="ECO:0000256" key="5">
    <source>
        <dbReference type="SAM" id="MobiDB-lite"/>
    </source>
</evidence>
<dbReference type="Proteomes" id="UP000326759">
    <property type="component" value="Unassembled WGS sequence"/>
</dbReference>
<evidence type="ECO:0000313" key="7">
    <source>
        <dbReference type="EMBL" id="KAB7501237.1"/>
    </source>
</evidence>
<feature type="compositionally biased region" description="Basic residues" evidence="5">
    <location>
        <begin position="1171"/>
        <end position="1182"/>
    </location>
</feature>
<keyword evidence="3" id="KW-0862">Zinc</keyword>
<feature type="compositionally biased region" description="Basic and acidic residues" evidence="5">
    <location>
        <begin position="984"/>
        <end position="998"/>
    </location>
</feature>
<dbReference type="GO" id="GO:0008270">
    <property type="term" value="F:zinc ion binding"/>
    <property type="evidence" value="ECO:0007669"/>
    <property type="project" value="UniProtKB-KW"/>
</dbReference>
<dbReference type="PANTHER" id="PTHR15375:SF26">
    <property type="entry name" value="PROTEIN CHIFFON"/>
    <property type="match status" value="1"/>
</dbReference>
<dbReference type="GO" id="GO:0003676">
    <property type="term" value="F:nucleic acid binding"/>
    <property type="evidence" value="ECO:0007669"/>
    <property type="project" value="InterPro"/>
</dbReference>
<dbReference type="EMBL" id="SEYY01011266">
    <property type="protein sequence ID" value="KAB7501237.1"/>
    <property type="molecule type" value="Genomic_DNA"/>
</dbReference>
<dbReference type="Pfam" id="PF07535">
    <property type="entry name" value="zf-DBF"/>
    <property type="match status" value="1"/>
</dbReference>
<evidence type="ECO:0000259" key="6">
    <source>
        <dbReference type="PROSITE" id="PS51265"/>
    </source>
</evidence>
<dbReference type="InterPro" id="IPR038545">
    <property type="entry name" value="Znf_DBF_sf"/>
</dbReference>
<evidence type="ECO:0000256" key="2">
    <source>
        <dbReference type="ARBA" id="ARBA00022771"/>
    </source>
</evidence>
<feature type="region of interest" description="Disordered" evidence="5">
    <location>
        <begin position="117"/>
        <end position="163"/>
    </location>
</feature>
<dbReference type="PROSITE" id="PS51265">
    <property type="entry name" value="ZF_DBF4"/>
    <property type="match status" value="1"/>
</dbReference>
<feature type="region of interest" description="Disordered" evidence="5">
    <location>
        <begin position="880"/>
        <end position="998"/>
    </location>
</feature>
<feature type="compositionally biased region" description="Polar residues" evidence="5">
    <location>
        <begin position="946"/>
        <end position="960"/>
    </location>
</feature>
<dbReference type="GO" id="GO:0031431">
    <property type="term" value="C:Dbf4-dependent protein kinase complex"/>
    <property type="evidence" value="ECO:0007669"/>
    <property type="project" value="TreeGrafter"/>
</dbReference>
<feature type="region of interest" description="Disordered" evidence="5">
    <location>
        <begin position="1286"/>
        <end position="1374"/>
    </location>
</feature>
<evidence type="ECO:0000256" key="4">
    <source>
        <dbReference type="PROSITE-ProRule" id="PRU00600"/>
    </source>
</evidence>
<dbReference type="Gene3D" id="6.10.250.3410">
    <property type="entry name" value="DBF zinc finger"/>
    <property type="match status" value="1"/>
</dbReference>
<dbReference type="InterPro" id="IPR006572">
    <property type="entry name" value="Znf_DBF"/>
</dbReference>
<name>A0A5N5T4X0_9CRUS</name>
<feature type="compositionally biased region" description="Basic and acidic residues" evidence="5">
    <location>
        <begin position="1158"/>
        <end position="1170"/>
    </location>
</feature>
<feature type="compositionally biased region" description="Polar residues" evidence="5">
    <location>
        <begin position="830"/>
        <end position="844"/>
    </location>
</feature>
<feature type="compositionally biased region" description="Polar residues" evidence="5">
    <location>
        <begin position="653"/>
        <end position="666"/>
    </location>
</feature>
<evidence type="ECO:0000256" key="3">
    <source>
        <dbReference type="ARBA" id="ARBA00022833"/>
    </source>
</evidence>
<sequence>MNIFNYKWVLLKENYILITDRFHILIKFYFVHNSLEPCSGFERPILSFEVFQNQCCIKSKLSYKPLNQKKFYLDLKNYKAVESLKKELCHLGGVVEDFLIKDINYVITNRNINNNIKDSSSELTQQPTPSPQYTNSPSTPQLPSSTHSNSWDSPNLDSSKEELKKKARTRAEVLLERACLRKQGTCDVLESARLWSIPVWSLQKLLTWIKGLKESPLYHPPSKTSSSSYKRDNLNGKTFSSDNSSSYSKVQRLKSPFLKVEGFKRDFRPHFKELQKWPILNLKGSQEGSPFADRKSVKQEKDNSSKYKDLYLDRQKRPPTKKNRGGYCELCCSNYTDLYLHLRSESHLAFVKNRTNYTSLDDLINEYDLKKYVIYYWNRPMRYSKCMLTGKRFVNLKAVVYTQLSKHTVYELGETLYSGPPSKDKEGERNHVSSSVYYPLAAELEPKEPADSFSSEQILSCVKEVQPTLGFLRDLESSDLTDLVNNFEEKTVVCKLADSVEKDTAETLHQSDENLKIKNKTVSPIPIQNDDGLNKDNSFNHCVNGDQNIQKEMVRLIQEPKSKIDPHSLRRGIRVSKTRVGSGDFILPNATPKIENSKCSRQNQKELRNRRVNCLSDRSDSECSEQFGNDDLTMCEIVDKHSSRNRKPKINDASVNDENHISTPNKVNGELTTCAVNGVNKLKARRVSRANSDDSDNVSSPKVNGIDIDNDRVDINLLLEISAKDRKRFENKKAKIKRKCADWMLITETEQYYNEKEEILRNKSREDSETESDSSVNDEKQKPKEKKTADPKQSSKGKKTKKIIESASSRKVKSSSSNRVSKKQSADVESGNNCNEFFTRNNGKGKSFMDRRKEIDLKPRKRLSDAERFLRDNKEYYQFPETRDRLRRNTSYADKECLNQSTILEEELEEEEENEDDEDEEEDLEVEDVIKNEEQVKEKVNKEENTSLSNKTNSVVPLTNKNRKGGKRRRRKGSRRTSSDNEADLPKKDEVKQNKVSEESEYKTLDGLYFSFEGAPIQESWYQTYQRYIDGAESNEFVYEHDHFKFVLPYEMPKEYFKELHGKKSLLSRKKSELADLVRKSPRCHASTLALFSNIFPGRKRKSRQCKPIKIEDNSSDGTNTPIPEVNKFTFVDTYETEEEMMFIGECMDQIMKSAVEEPLSRHEDCEKPSRKGPKRKTKGRKGSAAVVKAEKPEIPIDSKVFDNPLSTEIDYNFLLNLPTYLNEVNLVPDDTLGKNSIELLTESCHCECTERTSCDEVSSADERTEVSSESLSLCDSETVDSFNSSFSTKVRKPGTHKKRRKNLTGWPTQKKRKPPVSVQASDDNDNSSFSFDDHKPKRRRSFMKRRTLELLEPRRSLQLESEGSDRRTSTRKRSSVLYMDTWPLRFRNHK</sequence>
<feature type="compositionally biased region" description="Basic and acidic residues" evidence="5">
    <location>
        <begin position="292"/>
        <end position="308"/>
    </location>
</feature>
<feature type="compositionally biased region" description="Acidic residues" evidence="5">
    <location>
        <begin position="904"/>
        <end position="927"/>
    </location>
</feature>
<feature type="compositionally biased region" description="Basic residues" evidence="5">
    <location>
        <begin position="1337"/>
        <end position="1346"/>
    </location>
</feature>